<sequence>MRLLISDVAELQDETRLAETRLFMRQPGYRVQNGDSKHLILDNGHSLFTVTVPVLFKRYDRDHFLSVHFDGQSISLPYMKKTRPY</sequence>
<dbReference type="RefSeq" id="WP_056997265.1">
    <property type="nucleotide sequence ID" value="NZ_AYYR01000094.1"/>
</dbReference>
<dbReference type="EMBL" id="AYYR01000094">
    <property type="protein sequence ID" value="KRM74128.1"/>
    <property type="molecule type" value="Genomic_DNA"/>
</dbReference>
<protein>
    <submittedName>
        <fullName evidence="1">Uncharacterized protein</fullName>
    </submittedName>
</protein>
<dbReference type="PATRIC" id="fig|1423733.4.peg.312"/>
<accession>A0A0R2B4L5</accession>
<name>A0A0R2B4L5_SECCO</name>
<organism evidence="1 2">
    <name type="scientific">Secundilactobacillus collinoides DSM 20515 = JCM 1123</name>
    <dbReference type="NCBI Taxonomy" id="1423733"/>
    <lineage>
        <taxon>Bacteria</taxon>
        <taxon>Bacillati</taxon>
        <taxon>Bacillota</taxon>
        <taxon>Bacilli</taxon>
        <taxon>Lactobacillales</taxon>
        <taxon>Lactobacillaceae</taxon>
        <taxon>Secundilactobacillus</taxon>
    </lineage>
</organism>
<evidence type="ECO:0000313" key="1">
    <source>
        <dbReference type="EMBL" id="KRM74128.1"/>
    </source>
</evidence>
<reference evidence="1 2" key="1">
    <citation type="journal article" date="2015" name="Genome Announc.">
        <title>Expanding the biotechnology potential of lactobacilli through comparative genomics of 213 strains and associated genera.</title>
        <authorList>
            <person name="Sun Z."/>
            <person name="Harris H.M."/>
            <person name="McCann A."/>
            <person name="Guo C."/>
            <person name="Argimon S."/>
            <person name="Zhang W."/>
            <person name="Yang X."/>
            <person name="Jeffery I.B."/>
            <person name="Cooney J.C."/>
            <person name="Kagawa T.F."/>
            <person name="Liu W."/>
            <person name="Song Y."/>
            <person name="Salvetti E."/>
            <person name="Wrobel A."/>
            <person name="Rasinkangas P."/>
            <person name="Parkhill J."/>
            <person name="Rea M.C."/>
            <person name="O'Sullivan O."/>
            <person name="Ritari J."/>
            <person name="Douillard F.P."/>
            <person name="Paul Ross R."/>
            <person name="Yang R."/>
            <person name="Briner A.E."/>
            <person name="Felis G.E."/>
            <person name="de Vos W.M."/>
            <person name="Barrangou R."/>
            <person name="Klaenhammer T.R."/>
            <person name="Caufield P.W."/>
            <person name="Cui Y."/>
            <person name="Zhang H."/>
            <person name="O'Toole P.W."/>
        </authorList>
    </citation>
    <scope>NUCLEOTIDE SEQUENCE [LARGE SCALE GENOMIC DNA]</scope>
    <source>
        <strain evidence="1 2">DSM 20515</strain>
    </source>
</reference>
<dbReference type="Proteomes" id="UP000051845">
    <property type="component" value="Unassembled WGS sequence"/>
</dbReference>
<comment type="caution">
    <text evidence="1">The sequence shown here is derived from an EMBL/GenBank/DDBJ whole genome shotgun (WGS) entry which is preliminary data.</text>
</comment>
<proteinExistence type="predicted"/>
<gene>
    <name evidence="1" type="ORF">FC82_GL000288</name>
</gene>
<dbReference type="AlphaFoldDB" id="A0A0R2B4L5"/>
<evidence type="ECO:0000313" key="2">
    <source>
        <dbReference type="Proteomes" id="UP000051845"/>
    </source>
</evidence>